<dbReference type="EMBL" id="BJUW01000001">
    <property type="protein sequence ID" value="GEK85186.1"/>
    <property type="molecule type" value="Genomic_DNA"/>
</dbReference>
<accession>A0A511AB04</accession>
<protein>
    <submittedName>
        <fullName evidence="1">Uncharacterized protein</fullName>
    </submittedName>
</protein>
<organism evidence="1 2">
    <name type="scientific">Microbacterium aerolatum</name>
    <dbReference type="NCBI Taxonomy" id="153731"/>
    <lineage>
        <taxon>Bacteria</taxon>
        <taxon>Bacillati</taxon>
        <taxon>Actinomycetota</taxon>
        <taxon>Actinomycetes</taxon>
        <taxon>Micrococcales</taxon>
        <taxon>Microbacteriaceae</taxon>
        <taxon>Microbacterium</taxon>
    </lineage>
</organism>
<sequence>MTSDPYRPVVAVDVDGVLRVPNAKPGLEFRDGIITAEITMSRAAYPTLFHAMLRPDDPDEWTETHSFSGIGADWIRNLINRGVEVVWATTWLGHANTYFAPALGVPSLPVGVVDDGWSDWSSASWKSRQLGSNWAGRPLLWVDDVPVLYPEARLDRLRRPVDRALTRSFIVPNPTFGIRAADVQILDEWLALTSTEAGQRELRRQRQLQFRRRRDRFRRERWGTEAAYRRWRKYRRALNEVLAPDSVLGSTLTSELAEHEGNLSLAEIAFLRKEWGDRADPPAEELLRVIESVRRLEDDASTKP</sequence>
<gene>
    <name evidence="1" type="ORF">MAE01_03620</name>
</gene>
<reference evidence="1 2" key="1">
    <citation type="submission" date="2019-07" db="EMBL/GenBank/DDBJ databases">
        <title>Whole genome shotgun sequence of Microbacterium aerolatum NBRC 103071.</title>
        <authorList>
            <person name="Hosoyama A."/>
            <person name="Uohara A."/>
            <person name="Ohji S."/>
            <person name="Ichikawa N."/>
        </authorList>
    </citation>
    <scope>NUCLEOTIDE SEQUENCE [LARGE SCALE GENOMIC DNA]</scope>
    <source>
        <strain evidence="1 2">NBRC 103071</strain>
    </source>
</reference>
<keyword evidence="2" id="KW-1185">Reference proteome</keyword>
<dbReference type="AlphaFoldDB" id="A0A511AB04"/>
<dbReference type="OrthoDB" id="5124141at2"/>
<comment type="caution">
    <text evidence="1">The sequence shown here is derived from an EMBL/GenBank/DDBJ whole genome shotgun (WGS) entry which is preliminary data.</text>
</comment>
<evidence type="ECO:0000313" key="2">
    <source>
        <dbReference type="Proteomes" id="UP000321225"/>
    </source>
</evidence>
<proteinExistence type="predicted"/>
<name>A0A511AB04_9MICO</name>
<dbReference type="Proteomes" id="UP000321225">
    <property type="component" value="Unassembled WGS sequence"/>
</dbReference>
<dbReference type="RefSeq" id="WP_147037834.1">
    <property type="nucleotide sequence ID" value="NZ_BMCD01000002.1"/>
</dbReference>
<evidence type="ECO:0000313" key="1">
    <source>
        <dbReference type="EMBL" id="GEK85186.1"/>
    </source>
</evidence>